<feature type="domain" description="RING-type" evidence="4">
    <location>
        <begin position="157"/>
        <end position="199"/>
    </location>
</feature>
<keyword evidence="1" id="KW-0863">Zinc-finger</keyword>
<keyword evidence="3" id="KW-0812">Transmembrane</keyword>
<keyword evidence="1" id="KW-0479">Metal-binding</keyword>
<feature type="compositionally biased region" description="Pro residues" evidence="2">
    <location>
        <begin position="11"/>
        <end position="22"/>
    </location>
</feature>
<evidence type="ECO:0000313" key="6">
    <source>
        <dbReference type="Proteomes" id="UP001341840"/>
    </source>
</evidence>
<dbReference type="SUPFAM" id="SSF57850">
    <property type="entry name" value="RING/U-box"/>
    <property type="match status" value="1"/>
</dbReference>
<feature type="region of interest" description="Disordered" evidence="2">
    <location>
        <begin position="1"/>
        <end position="22"/>
    </location>
</feature>
<evidence type="ECO:0000256" key="3">
    <source>
        <dbReference type="SAM" id="Phobius"/>
    </source>
</evidence>
<dbReference type="CDD" id="cd16461">
    <property type="entry name" value="RING-H2_EL5-like"/>
    <property type="match status" value="1"/>
</dbReference>
<feature type="region of interest" description="Disordered" evidence="2">
    <location>
        <begin position="208"/>
        <end position="232"/>
    </location>
</feature>
<dbReference type="Pfam" id="PF13639">
    <property type="entry name" value="zf-RING_2"/>
    <property type="match status" value="1"/>
</dbReference>
<dbReference type="Proteomes" id="UP001341840">
    <property type="component" value="Unassembled WGS sequence"/>
</dbReference>
<feature type="compositionally biased region" description="Polar residues" evidence="2">
    <location>
        <begin position="213"/>
        <end position="222"/>
    </location>
</feature>
<dbReference type="PANTHER" id="PTHR45676">
    <property type="entry name" value="RING-H2 FINGER PROTEIN ATL51-RELATED"/>
    <property type="match status" value="1"/>
</dbReference>
<dbReference type="SMART" id="SM00184">
    <property type="entry name" value="RING"/>
    <property type="match status" value="1"/>
</dbReference>
<comment type="caution">
    <text evidence="5">The sequence shown here is derived from an EMBL/GenBank/DDBJ whole genome shotgun (WGS) entry which is preliminary data.</text>
</comment>
<dbReference type="InterPro" id="IPR001841">
    <property type="entry name" value="Znf_RING"/>
</dbReference>
<dbReference type="EMBL" id="JASCZI010000176">
    <property type="protein sequence ID" value="MED6109715.1"/>
    <property type="molecule type" value="Genomic_DNA"/>
</dbReference>
<feature type="transmembrane region" description="Helical" evidence="3">
    <location>
        <begin position="79"/>
        <end position="100"/>
    </location>
</feature>
<protein>
    <recommendedName>
        <fullName evidence="4">RING-type domain-containing protein</fullName>
    </recommendedName>
</protein>
<feature type="compositionally biased region" description="Basic and acidic residues" evidence="2">
    <location>
        <begin position="223"/>
        <end position="232"/>
    </location>
</feature>
<reference evidence="5 6" key="1">
    <citation type="journal article" date="2023" name="Plants (Basel)">
        <title>Bridging the Gap: Combining Genomics and Transcriptomics Approaches to Understand Stylosanthes scabra, an Orphan Legume from the Brazilian Caatinga.</title>
        <authorList>
            <person name="Ferreira-Neto J.R.C."/>
            <person name="da Silva M.D."/>
            <person name="Binneck E."/>
            <person name="de Melo N.F."/>
            <person name="da Silva R.H."/>
            <person name="de Melo A.L.T.M."/>
            <person name="Pandolfi V."/>
            <person name="Bustamante F.O."/>
            <person name="Brasileiro-Vidal A.C."/>
            <person name="Benko-Iseppon A.M."/>
        </authorList>
    </citation>
    <scope>NUCLEOTIDE SEQUENCE [LARGE SCALE GENOMIC DNA]</scope>
    <source>
        <tissue evidence="5">Leaves</tissue>
    </source>
</reference>
<proteinExistence type="predicted"/>
<keyword evidence="1" id="KW-0862">Zinc</keyword>
<evidence type="ECO:0000259" key="4">
    <source>
        <dbReference type="PROSITE" id="PS50089"/>
    </source>
</evidence>
<keyword evidence="3" id="KW-0472">Membrane</keyword>
<organism evidence="5 6">
    <name type="scientific">Stylosanthes scabra</name>
    <dbReference type="NCBI Taxonomy" id="79078"/>
    <lineage>
        <taxon>Eukaryota</taxon>
        <taxon>Viridiplantae</taxon>
        <taxon>Streptophyta</taxon>
        <taxon>Embryophyta</taxon>
        <taxon>Tracheophyta</taxon>
        <taxon>Spermatophyta</taxon>
        <taxon>Magnoliopsida</taxon>
        <taxon>eudicotyledons</taxon>
        <taxon>Gunneridae</taxon>
        <taxon>Pentapetalae</taxon>
        <taxon>rosids</taxon>
        <taxon>fabids</taxon>
        <taxon>Fabales</taxon>
        <taxon>Fabaceae</taxon>
        <taxon>Papilionoideae</taxon>
        <taxon>50 kb inversion clade</taxon>
        <taxon>dalbergioids sensu lato</taxon>
        <taxon>Dalbergieae</taxon>
        <taxon>Pterocarpus clade</taxon>
        <taxon>Stylosanthes</taxon>
    </lineage>
</organism>
<evidence type="ECO:0000313" key="5">
    <source>
        <dbReference type="EMBL" id="MED6109715.1"/>
    </source>
</evidence>
<sequence>MQNSPTIFSAPPSPPPQLSLPPPPHYVGQINVLPAPQPPAIPQFPGAPSSVFQITVLPVPPPPPFTGDSRSADFSPLEFLFAIIAIVTIPALIYVFIFAFRCSSSGRSEHAAGEFSGDSSVPSELSPLDDIEAAAFSGGIVSDVKYRKESTEIGGECPVCLSTFSDGEEVRQLSACKHAFHASCIDMWLTSHSNCPICRATIPSAVAADDNKPSSLNSSAENQNRDGDLRRQGHRDANAMERNSSEGKNTAKQEDLNQIAEHGEAHSQVQAPLLANPVSCFISFPVDKIKLNDPLPKEKVMDFDGQVSVSCLQGFQMSMKKKEDI</sequence>
<dbReference type="Gene3D" id="3.30.40.10">
    <property type="entry name" value="Zinc/RING finger domain, C3HC4 (zinc finger)"/>
    <property type="match status" value="1"/>
</dbReference>
<dbReference type="PANTHER" id="PTHR45676:SF88">
    <property type="entry name" value="RING-H2 FINGER PROTEIN ATL33"/>
    <property type="match status" value="1"/>
</dbReference>
<name>A0ABU6QDN4_9FABA</name>
<keyword evidence="3" id="KW-1133">Transmembrane helix</keyword>
<dbReference type="PROSITE" id="PS50089">
    <property type="entry name" value="ZF_RING_2"/>
    <property type="match status" value="1"/>
</dbReference>
<keyword evidence="6" id="KW-1185">Reference proteome</keyword>
<accession>A0ABU6QDN4</accession>
<evidence type="ECO:0000256" key="2">
    <source>
        <dbReference type="SAM" id="MobiDB-lite"/>
    </source>
</evidence>
<evidence type="ECO:0000256" key="1">
    <source>
        <dbReference type="PROSITE-ProRule" id="PRU00175"/>
    </source>
</evidence>
<dbReference type="InterPro" id="IPR013083">
    <property type="entry name" value="Znf_RING/FYVE/PHD"/>
</dbReference>
<gene>
    <name evidence="5" type="ORF">PIB30_036176</name>
</gene>